<dbReference type="SUPFAM" id="SSF100934">
    <property type="entry name" value="Heat shock protein 70kD (HSP70), C-terminal subdomain"/>
    <property type="match status" value="1"/>
</dbReference>
<evidence type="ECO:0000256" key="6">
    <source>
        <dbReference type="ARBA" id="ARBA00022840"/>
    </source>
</evidence>
<dbReference type="Pfam" id="PF00012">
    <property type="entry name" value="HSP70"/>
    <property type="match status" value="1"/>
</dbReference>
<evidence type="ECO:0000313" key="12">
    <source>
        <dbReference type="EMBL" id="SVP95449.1"/>
    </source>
</evidence>
<dbReference type="Gene3D" id="3.30.420.40">
    <property type="match status" value="2"/>
</dbReference>
<dbReference type="GO" id="GO:0005788">
    <property type="term" value="C:endoplasmic reticulum lumen"/>
    <property type="evidence" value="ECO:0007669"/>
    <property type="project" value="UniProtKB-SubCell"/>
</dbReference>
<dbReference type="GO" id="GO:0005524">
    <property type="term" value="F:ATP binding"/>
    <property type="evidence" value="ECO:0007669"/>
    <property type="project" value="UniProtKB-KW"/>
</dbReference>
<dbReference type="EMBL" id="UIVT01000004">
    <property type="protein sequence ID" value="SVP94731.1"/>
    <property type="molecule type" value="Genomic_DNA"/>
</dbReference>
<comment type="similarity">
    <text evidence="2 7">Belongs to the heat shock protein 70 family.</text>
</comment>
<dbReference type="NCBIfam" id="NF001413">
    <property type="entry name" value="PRK00290.1"/>
    <property type="match status" value="1"/>
</dbReference>
<dbReference type="FunFam" id="2.60.34.10:FF:000014">
    <property type="entry name" value="Chaperone protein DnaK HSP70"/>
    <property type="match status" value="1"/>
</dbReference>
<evidence type="ECO:0000313" key="11">
    <source>
        <dbReference type="EMBL" id="SVP94731.1"/>
    </source>
</evidence>
<keyword evidence="4 7" id="KW-0547">Nucleotide-binding</keyword>
<dbReference type="Gene3D" id="3.90.640.10">
    <property type="entry name" value="Actin, Chain A, domain 4"/>
    <property type="match status" value="1"/>
</dbReference>
<dbReference type="CDD" id="cd10241">
    <property type="entry name" value="ASKHA_NBD_HSP70_BiP"/>
    <property type="match status" value="1"/>
</dbReference>
<dbReference type="SUPFAM" id="SSF53067">
    <property type="entry name" value="Actin-like ATPase domain"/>
    <property type="match status" value="2"/>
</dbReference>
<reference evidence="12" key="1">
    <citation type="submission" date="2018-07" db="EMBL/GenBank/DDBJ databases">
        <authorList>
            <person name="Quirk P.G."/>
            <person name="Krulwich T.A."/>
        </authorList>
    </citation>
    <scope>NUCLEOTIDE SEQUENCE</scope>
    <source>
        <strain evidence="12">Anand</strain>
    </source>
</reference>
<protein>
    <submittedName>
        <fullName evidence="12">Heat shock 70 kDa protein</fullName>
    </submittedName>
</protein>
<dbReference type="VEuPathDB" id="PiroplasmaDB:TA10500"/>
<name>A0A3B0NC56_THEAN</name>
<dbReference type="PROSITE" id="PS00297">
    <property type="entry name" value="HSP70_1"/>
    <property type="match status" value="1"/>
</dbReference>
<dbReference type="InterPro" id="IPR029047">
    <property type="entry name" value="HSP70_peptide-bd_sf"/>
</dbReference>
<feature type="region of interest" description="Disordered" evidence="9">
    <location>
        <begin position="636"/>
        <end position="655"/>
    </location>
</feature>
<dbReference type="Gene3D" id="2.60.34.10">
    <property type="entry name" value="Substrate Binding Domain Of DNAk, Chain A, domain 1"/>
    <property type="match status" value="1"/>
</dbReference>
<dbReference type="PROSITE" id="PS00329">
    <property type="entry name" value="HSP70_2"/>
    <property type="match status" value="1"/>
</dbReference>
<dbReference type="FunFam" id="3.90.640.10:FF:000153">
    <property type="entry name" value="Endoplasmic reticulum chaperone BiP"/>
    <property type="match status" value="1"/>
</dbReference>
<dbReference type="InterPro" id="IPR013126">
    <property type="entry name" value="Hsp_70_fam"/>
</dbReference>
<evidence type="ECO:0000256" key="5">
    <source>
        <dbReference type="ARBA" id="ARBA00022824"/>
    </source>
</evidence>
<comment type="subcellular location">
    <subcellularLocation>
        <location evidence="1">Endoplasmic reticulum lumen</location>
    </subcellularLocation>
</comment>
<keyword evidence="5" id="KW-0256">Endoplasmic reticulum</keyword>
<dbReference type="InterPro" id="IPR043129">
    <property type="entry name" value="ATPase_NBD"/>
</dbReference>
<feature type="compositionally biased region" description="Acidic residues" evidence="9">
    <location>
        <begin position="645"/>
        <end position="655"/>
    </location>
</feature>
<dbReference type="GO" id="GO:0006986">
    <property type="term" value="P:response to unfolded protein"/>
    <property type="evidence" value="ECO:0007669"/>
    <property type="project" value="UniProtKB-ARBA"/>
</dbReference>
<evidence type="ECO:0000256" key="3">
    <source>
        <dbReference type="ARBA" id="ARBA00022729"/>
    </source>
</evidence>
<keyword evidence="3 10" id="KW-0732">Signal</keyword>
<keyword evidence="12" id="KW-0346">Stress response</keyword>
<gene>
    <name evidence="11" type="ORF">TAT_000361000</name>
    <name evidence="12" type="ORF">TAV_000361000</name>
</gene>
<evidence type="ECO:0000256" key="9">
    <source>
        <dbReference type="SAM" id="MobiDB-lite"/>
    </source>
</evidence>
<dbReference type="FunFam" id="3.30.420.40:FF:000026">
    <property type="entry name" value="Heat shock protein 70"/>
    <property type="match status" value="1"/>
</dbReference>
<feature type="chain" id="PRO_5036076091" evidence="10">
    <location>
        <begin position="29"/>
        <end position="655"/>
    </location>
</feature>
<proteinExistence type="inferred from homology"/>
<dbReference type="GO" id="GO:0140662">
    <property type="term" value="F:ATP-dependent protein folding chaperone"/>
    <property type="evidence" value="ECO:0007669"/>
    <property type="project" value="InterPro"/>
</dbReference>
<dbReference type="PANTHER" id="PTHR19375">
    <property type="entry name" value="HEAT SHOCK PROTEIN 70KDA"/>
    <property type="match status" value="1"/>
</dbReference>
<dbReference type="AlphaFoldDB" id="A0A3B0NC56"/>
<dbReference type="InterPro" id="IPR042050">
    <property type="entry name" value="BIP_NBD"/>
</dbReference>
<dbReference type="InterPro" id="IPR018181">
    <property type="entry name" value="Heat_shock_70_CS"/>
</dbReference>
<dbReference type="PRINTS" id="PR00301">
    <property type="entry name" value="HEATSHOCK70"/>
</dbReference>
<sequence length="655" mass="72742">MNIVNKLRLKYVSLIIYVLILKLTTCKPETTGRIEGPVIGIDLGTTFSCVGVYKNGRVEIIADENGDRITPSYVSFVDGHHKIGMAAKNEATVHAEKTVFDVKRLIGREFHDPDVQNDMKNLPYTIINKKNRPYVRVNDTETKEYAPEEISAMVLSRMKSLAEAYLGKEVKKAIITVPAYFNDSQRQSTKDAGTIAGLDVIRIINEPTAAAIAYGIDKTNEESNILVYDLGGGTFDVSLLSLDSGVFEVIATGGDTHLGGEDFDRRVMDHFINIFKQKTGLNVRDDKRALQKLRKEVEAAKRQLSTKTEVTVEIEDLLDGKDFSETLTRAKFEALNEDLFDKTMDTVKSVLKEAKMTKSDINQIVLVGGSTRIPKVREMIRDYFNKEPDVSINADEAVAYGAAMQGGILTGESSQDLLLLDVCPLSLGIETVGGVMSKIIERNTMIPANKSQIFSTYSDNQTVVTINVFQGERPLTKDNVPLGKFDLTGIPPAPKGVPQIEVTFNIDTNGILSVTAQEKGSGNTKNLVIEPKSGRLSQEEIERMVRDAEENAEKDKEVADKIMSKQSLENYIDSMRRTLKEESVSSKLSKSEVTKLKEELDDASNWLGSHPDEEAQEYKDKLSHLESVCSPVVSKLYSQQHKDTEQEDASYSEEL</sequence>
<evidence type="ECO:0000256" key="2">
    <source>
        <dbReference type="ARBA" id="ARBA00007381"/>
    </source>
</evidence>
<dbReference type="EMBL" id="UIVS01000004">
    <property type="protein sequence ID" value="SVP95449.1"/>
    <property type="molecule type" value="Genomic_DNA"/>
</dbReference>
<evidence type="ECO:0000256" key="8">
    <source>
        <dbReference type="SAM" id="Coils"/>
    </source>
</evidence>
<feature type="coiled-coil region" evidence="8">
    <location>
        <begin position="538"/>
        <end position="565"/>
    </location>
</feature>
<organism evidence="12">
    <name type="scientific">Theileria annulata</name>
    <dbReference type="NCBI Taxonomy" id="5874"/>
    <lineage>
        <taxon>Eukaryota</taxon>
        <taxon>Sar</taxon>
        <taxon>Alveolata</taxon>
        <taxon>Apicomplexa</taxon>
        <taxon>Aconoidasida</taxon>
        <taxon>Piroplasmida</taxon>
        <taxon>Theileriidae</taxon>
        <taxon>Theileria</taxon>
    </lineage>
</organism>
<dbReference type="FunFam" id="3.30.30.30:FF:000001">
    <property type="entry name" value="heat shock 70 kDa protein-like"/>
    <property type="match status" value="1"/>
</dbReference>
<evidence type="ECO:0000256" key="10">
    <source>
        <dbReference type="SAM" id="SignalP"/>
    </source>
</evidence>
<evidence type="ECO:0000256" key="4">
    <source>
        <dbReference type="ARBA" id="ARBA00022741"/>
    </source>
</evidence>
<accession>A0A3B0NC56</accession>
<keyword evidence="6 7" id="KW-0067">ATP-binding</keyword>
<dbReference type="InterPro" id="IPR029048">
    <property type="entry name" value="HSP70_C_sf"/>
</dbReference>
<dbReference type="PROSITE" id="PS01036">
    <property type="entry name" value="HSP70_3"/>
    <property type="match status" value="1"/>
</dbReference>
<evidence type="ECO:0000256" key="1">
    <source>
        <dbReference type="ARBA" id="ARBA00004319"/>
    </source>
</evidence>
<dbReference type="SUPFAM" id="SSF100920">
    <property type="entry name" value="Heat shock protein 70kD (HSP70), peptide-binding domain"/>
    <property type="match status" value="1"/>
</dbReference>
<feature type="coiled-coil region" evidence="8">
    <location>
        <begin position="283"/>
        <end position="310"/>
    </location>
</feature>
<feature type="signal peptide" evidence="10">
    <location>
        <begin position="1"/>
        <end position="28"/>
    </location>
</feature>
<dbReference type="Gene3D" id="1.20.1270.10">
    <property type="match status" value="1"/>
</dbReference>
<evidence type="ECO:0000256" key="7">
    <source>
        <dbReference type="RuleBase" id="RU003322"/>
    </source>
</evidence>
<keyword evidence="8" id="KW-0175">Coiled coil</keyword>